<reference evidence="3 4" key="1">
    <citation type="journal article" date="2018" name="Aquat. Microb. Ecol.">
        <title>Gammaproteobacterial methanotrophs dominate.</title>
        <authorList>
            <person name="Rissanen A.J."/>
            <person name="Saarenheimo J."/>
            <person name="Tiirola M."/>
            <person name="Peura S."/>
            <person name="Aalto S.L."/>
            <person name="Karvinen A."/>
            <person name="Nykanen H."/>
        </authorList>
    </citation>
    <scope>NUCLEOTIDE SEQUENCE [LARGE SCALE GENOMIC DNA]</scope>
    <source>
        <strain evidence="3">AMbin10</strain>
    </source>
</reference>
<comment type="caution">
    <text evidence="3">The sequence shown here is derived from an EMBL/GenBank/DDBJ whole genome shotgun (WGS) entry which is preliminary data.</text>
</comment>
<protein>
    <submittedName>
        <fullName evidence="3">DNA protecting protein DprA</fullName>
    </submittedName>
</protein>
<comment type="similarity">
    <text evidence="1">Belongs to the DprA/Smf family.</text>
</comment>
<evidence type="ECO:0000313" key="4">
    <source>
        <dbReference type="Proteomes" id="UP000249396"/>
    </source>
</evidence>
<feature type="non-terminal residue" evidence="3">
    <location>
        <position position="218"/>
    </location>
</feature>
<dbReference type="PANTHER" id="PTHR43022">
    <property type="entry name" value="PROTEIN SMF"/>
    <property type="match status" value="1"/>
</dbReference>
<evidence type="ECO:0000259" key="2">
    <source>
        <dbReference type="Pfam" id="PF02481"/>
    </source>
</evidence>
<organism evidence="3 4">
    <name type="scientific">Candidatus Methylumidiphilus alinenensis</name>
    <dbReference type="NCBI Taxonomy" id="2202197"/>
    <lineage>
        <taxon>Bacteria</taxon>
        <taxon>Pseudomonadati</taxon>
        <taxon>Pseudomonadota</taxon>
        <taxon>Gammaproteobacteria</taxon>
        <taxon>Methylococcales</taxon>
        <taxon>Candidatus Methylumidiphilus</taxon>
    </lineage>
</organism>
<dbReference type="PANTHER" id="PTHR43022:SF1">
    <property type="entry name" value="PROTEIN SMF"/>
    <property type="match status" value="1"/>
</dbReference>
<dbReference type="GO" id="GO:0009294">
    <property type="term" value="P:DNA-mediated transformation"/>
    <property type="evidence" value="ECO:0007669"/>
    <property type="project" value="InterPro"/>
</dbReference>
<dbReference type="InterPro" id="IPR057666">
    <property type="entry name" value="DrpA_SLOG"/>
</dbReference>
<evidence type="ECO:0000313" key="3">
    <source>
        <dbReference type="EMBL" id="PZN69545.1"/>
    </source>
</evidence>
<evidence type="ECO:0000256" key="1">
    <source>
        <dbReference type="ARBA" id="ARBA00006525"/>
    </source>
</evidence>
<gene>
    <name evidence="3" type="ORF">DM484_29475</name>
</gene>
<dbReference type="Pfam" id="PF02481">
    <property type="entry name" value="DNA_processg_A"/>
    <property type="match status" value="1"/>
</dbReference>
<dbReference type="Proteomes" id="UP000249396">
    <property type="component" value="Unassembled WGS sequence"/>
</dbReference>
<dbReference type="Gene3D" id="3.40.50.450">
    <property type="match status" value="1"/>
</dbReference>
<feature type="domain" description="Smf/DprA SLOG" evidence="2">
    <location>
        <begin position="98"/>
        <end position="201"/>
    </location>
</feature>
<sequence length="218" mass="23976">MNSALSPNTQAILLLTAPLIAGKVTVSTELLNLSEYKRLARHLRDLQRQPADFLSPESAELLSACTSVIDEMRLRRLLDRGFLLSQVVEHWQTRAIWVVSRADAEYPRRLKTRLREDAPAVIYGCGDRSLLETGGLAVVGSRHVDETILDYTMDIGRLCAKSGRTLVSGGAKGIDQAAMRGALETGGKAIGIMADSLERTAMNREHRNLLLDGRLVLI</sequence>
<accession>A0A2W4QAR0</accession>
<dbReference type="SUPFAM" id="SSF102405">
    <property type="entry name" value="MCP/YpsA-like"/>
    <property type="match status" value="1"/>
</dbReference>
<proteinExistence type="inferred from homology"/>
<name>A0A2W4QAR0_9GAMM</name>
<dbReference type="InterPro" id="IPR003488">
    <property type="entry name" value="DprA"/>
</dbReference>
<dbReference type="EMBL" id="QJPH01000574">
    <property type="protein sequence ID" value="PZN69545.1"/>
    <property type="molecule type" value="Genomic_DNA"/>
</dbReference>
<dbReference type="AlphaFoldDB" id="A0A2W4QAR0"/>